<evidence type="ECO:0000256" key="4">
    <source>
        <dbReference type="ARBA" id="ARBA00022801"/>
    </source>
</evidence>
<gene>
    <name evidence="12" type="ORF">KHB02_015420</name>
    <name evidence="11" type="ORF">KHB02_44395</name>
</gene>
<evidence type="ECO:0000256" key="7">
    <source>
        <dbReference type="ARBA" id="ARBA00022840"/>
    </source>
</evidence>
<dbReference type="PANTHER" id="PTHR30591:SF1">
    <property type="entry name" value="RECBCD ENZYME SUBUNIT RECC"/>
    <property type="match status" value="1"/>
</dbReference>
<dbReference type="Gene3D" id="3.90.320.10">
    <property type="match status" value="1"/>
</dbReference>
<evidence type="ECO:0000256" key="2">
    <source>
        <dbReference type="ARBA" id="ARBA00022741"/>
    </source>
</evidence>
<evidence type="ECO:0000256" key="9">
    <source>
        <dbReference type="ARBA" id="ARBA00023204"/>
    </source>
</evidence>
<dbReference type="InterPro" id="IPR011335">
    <property type="entry name" value="Restrct_endonuc-II-like"/>
</dbReference>
<dbReference type="GO" id="GO:0006310">
    <property type="term" value="P:DNA recombination"/>
    <property type="evidence" value="ECO:0007669"/>
    <property type="project" value="TreeGrafter"/>
</dbReference>
<keyword evidence="13" id="KW-1185">Reference proteome</keyword>
<keyword evidence="6" id="KW-0269">Exonuclease</keyword>
<keyword evidence="1" id="KW-0540">Nuclease</keyword>
<evidence type="ECO:0000313" key="12">
    <source>
        <dbReference type="EMBL" id="MCH6266911.1"/>
    </source>
</evidence>
<dbReference type="GO" id="GO:0003677">
    <property type="term" value="F:DNA binding"/>
    <property type="evidence" value="ECO:0007669"/>
    <property type="project" value="UniProtKB-KW"/>
</dbReference>
<accession>A0A942T8Q9</accession>
<dbReference type="SUPFAM" id="SSF52540">
    <property type="entry name" value="P-loop containing nucleoside triphosphate hydrolases"/>
    <property type="match status" value="1"/>
</dbReference>
<evidence type="ECO:0000256" key="6">
    <source>
        <dbReference type="ARBA" id="ARBA00022839"/>
    </source>
</evidence>
<dbReference type="AlphaFoldDB" id="A0A942T8Q9"/>
<evidence type="ECO:0000313" key="13">
    <source>
        <dbReference type="Proteomes" id="UP000677265"/>
    </source>
</evidence>
<dbReference type="Proteomes" id="UP000677265">
    <property type="component" value="Unassembled WGS sequence"/>
</dbReference>
<feature type="domain" description="PD-(D/E)XK endonuclease-like" evidence="10">
    <location>
        <begin position="683"/>
        <end position="957"/>
    </location>
</feature>
<comment type="caution">
    <text evidence="11">The sequence shown here is derived from an EMBL/GenBank/DDBJ whole genome shotgun (WGS) entry which is preliminary data.</text>
</comment>
<keyword evidence="4" id="KW-0378">Hydrolase</keyword>
<proteinExistence type="predicted"/>
<keyword evidence="3" id="KW-0227">DNA damage</keyword>
<keyword evidence="7" id="KW-0067">ATP-binding</keyword>
<evidence type="ECO:0000259" key="10">
    <source>
        <dbReference type="Pfam" id="PF12705"/>
    </source>
</evidence>
<dbReference type="GO" id="GO:0004527">
    <property type="term" value="F:exonuclease activity"/>
    <property type="evidence" value="ECO:0007669"/>
    <property type="project" value="UniProtKB-KW"/>
</dbReference>
<evidence type="ECO:0000256" key="5">
    <source>
        <dbReference type="ARBA" id="ARBA00022806"/>
    </source>
</evidence>
<dbReference type="SUPFAM" id="SSF52980">
    <property type="entry name" value="Restriction endonuclease-like"/>
    <property type="match status" value="1"/>
</dbReference>
<protein>
    <submittedName>
        <fullName evidence="11">PD-(D/E)XK nuclease family protein</fullName>
    </submittedName>
</protein>
<dbReference type="InterPro" id="IPR027417">
    <property type="entry name" value="P-loop_NTPase"/>
</dbReference>
<reference evidence="11" key="1">
    <citation type="submission" date="2021-05" db="EMBL/GenBank/DDBJ databases">
        <title>Novel Bacillus species.</title>
        <authorList>
            <person name="Liu G."/>
        </authorList>
    </citation>
    <scope>NUCLEOTIDE SEQUENCE</scope>
    <source>
        <strain evidence="11 13">FJAT-50051</strain>
    </source>
</reference>
<keyword evidence="5" id="KW-0347">Helicase</keyword>
<dbReference type="GO" id="GO:0006281">
    <property type="term" value="P:DNA repair"/>
    <property type="evidence" value="ECO:0007669"/>
    <property type="project" value="UniProtKB-KW"/>
</dbReference>
<keyword evidence="9" id="KW-0234">DNA repair</keyword>
<keyword evidence="2" id="KW-0547">Nucleotide-binding</keyword>
<dbReference type="EMBL" id="JAGYPE020000027">
    <property type="protein sequence ID" value="MCH6266911.1"/>
    <property type="molecule type" value="Genomic_DNA"/>
</dbReference>
<keyword evidence="8" id="KW-0238">DNA-binding</keyword>
<sequence>MESLVKELNEICMRDPFREKIVIVDSHTIGEQINEAFIKKDFQAVNLKYRTVLDLARSLVELNADQPAEMLDQTVGVHFTYTLLKRLKEQGALHYFSGMEITPSFSHAIFSAIQTLRLSGYTKETLNLNAFVAPAKAEDMAEILAGYEELLQASTFIDRAALLTKAMEYALIDEKKLFILQSNLQLSQLEEHFLEKILPENTAKLPLAPVFGLDLPERTSLSSVRWGEPSPLSYLYQQDKAGGKPDLHIFTAKTEELELKQILEQIKKSKSSLDENVIYYTSADSYVTLFYHLSQRIDLPVTYGEGLPISFSRPGRLVSGLLGWIQSNYSVKAFLDLLNEGLLELDDEAPSKTRMARILRDLQIGWSEERYGACLAAEIENLNSESPYYETRLKEFSWLKQWFSSIFRKLPAFDLTINYKKCLTGIAHILKNFSKTSSGLDEISKTALLEEIEKIIPYADEALPKYDVIEKVKDLLLSIRVQQSRPKPGHLHVTSYKNGTYNNRANVFFVGLDNKKFPGNAGEDPLLLDLERRKLSRSLPLRSEKGQVNLYTLLQVMAQSAGTVTVSYCHFNINDNRVTNPAFVVLQCYRLMTGDQNTDFKALKLLPTSIIAGDILDDKDYWNEKLASNQPVRLTGGILGCFSNVEQGIAAEIKRNSSGYSEFDGLVQLDANEDDPLLNQKKTMSAGKLETLAKCPYSYFLKEVLRVKPIEEISFNANKWLDPASRGSLLHSIFENFYKQLKKENVKPSYALHLDKLIALATSLIEQQKEMLTPPNERIFLREMNDILECCKIFLKEEERHSEDYEAIDFEYSFGIGGKEPAVIKLPSGKLRISGIIDRVDKSSDGTYHIIDYKTGSTYGYKKNGAFKGGRQLQHMIYALAIEQHLQLGEGAVEESSYYFPTVKGMAERFTRKQDATLRTNGLDILEKLIDVIKHGHFEMTDDVEDCKYCEFKLVCRRHFYNQDTLEMKQSNQKLKGVRAYD</sequence>
<name>A0A942T8Q9_9BACI</name>
<dbReference type="PANTHER" id="PTHR30591">
    <property type="entry name" value="RECBCD ENZYME SUBUNIT RECC"/>
    <property type="match status" value="1"/>
</dbReference>
<dbReference type="Pfam" id="PF12705">
    <property type="entry name" value="PDDEXK_1"/>
    <property type="match status" value="1"/>
</dbReference>
<dbReference type="InterPro" id="IPR011604">
    <property type="entry name" value="PDDEXK-like_dom_sf"/>
</dbReference>
<organism evidence="11">
    <name type="scientific">Neobacillus citreus</name>
    <dbReference type="NCBI Taxonomy" id="2833578"/>
    <lineage>
        <taxon>Bacteria</taxon>
        <taxon>Bacillati</taxon>
        <taxon>Bacillota</taxon>
        <taxon>Bacilli</taxon>
        <taxon>Bacillales</taxon>
        <taxon>Bacillaceae</taxon>
        <taxon>Neobacillus</taxon>
    </lineage>
</organism>
<dbReference type="GO" id="GO:0004386">
    <property type="term" value="F:helicase activity"/>
    <property type="evidence" value="ECO:0007669"/>
    <property type="project" value="UniProtKB-KW"/>
</dbReference>
<dbReference type="RefSeq" id="WP_213148202.1">
    <property type="nucleotide sequence ID" value="NZ_JAGYPE020000027.1"/>
</dbReference>
<dbReference type="Gene3D" id="3.40.50.300">
    <property type="entry name" value="P-loop containing nucleotide triphosphate hydrolases"/>
    <property type="match status" value="1"/>
</dbReference>
<evidence type="ECO:0000256" key="3">
    <source>
        <dbReference type="ARBA" id="ARBA00022763"/>
    </source>
</evidence>
<evidence type="ECO:0000256" key="8">
    <source>
        <dbReference type="ARBA" id="ARBA00023125"/>
    </source>
</evidence>
<dbReference type="InterPro" id="IPR038726">
    <property type="entry name" value="PDDEXK_AddAB-type"/>
</dbReference>
<evidence type="ECO:0000313" key="11">
    <source>
        <dbReference type="EMBL" id="MBS4188397.1"/>
    </source>
</evidence>
<dbReference type="GO" id="GO:0005524">
    <property type="term" value="F:ATP binding"/>
    <property type="evidence" value="ECO:0007669"/>
    <property type="project" value="UniProtKB-KW"/>
</dbReference>
<evidence type="ECO:0000256" key="1">
    <source>
        <dbReference type="ARBA" id="ARBA00022722"/>
    </source>
</evidence>
<dbReference type="EMBL" id="JAGYPE010000012">
    <property type="protein sequence ID" value="MBS4188397.1"/>
    <property type="molecule type" value="Genomic_DNA"/>
</dbReference>